<evidence type="ECO:0000313" key="2">
    <source>
        <dbReference type="EMBL" id="MDQ1208216.1"/>
    </source>
</evidence>
<evidence type="ECO:0008006" key="4">
    <source>
        <dbReference type="Google" id="ProtNLM"/>
    </source>
</evidence>
<feature type="transmembrane region" description="Helical" evidence="1">
    <location>
        <begin position="6"/>
        <end position="24"/>
    </location>
</feature>
<gene>
    <name evidence="2" type="ORF">QE380_001139</name>
</gene>
<reference evidence="2 3" key="1">
    <citation type="submission" date="2023-07" db="EMBL/GenBank/DDBJ databases">
        <title>Functional and genomic diversity of the sorghum phyllosphere microbiome.</title>
        <authorList>
            <person name="Shade A."/>
        </authorList>
    </citation>
    <scope>NUCLEOTIDE SEQUENCE [LARGE SCALE GENOMIC DNA]</scope>
    <source>
        <strain evidence="2 3">SORGH_AS_0887</strain>
    </source>
</reference>
<keyword evidence="3" id="KW-1185">Reference proteome</keyword>
<protein>
    <recommendedName>
        <fullName evidence="4">Amino acid transport protein</fullName>
    </recommendedName>
</protein>
<accession>A0ABU0UUJ0</accession>
<feature type="transmembrane region" description="Helical" evidence="1">
    <location>
        <begin position="45"/>
        <end position="67"/>
    </location>
</feature>
<evidence type="ECO:0000256" key="1">
    <source>
        <dbReference type="SAM" id="Phobius"/>
    </source>
</evidence>
<name>A0ABU0UUJ0_ACIBI</name>
<evidence type="ECO:0000313" key="3">
    <source>
        <dbReference type="Proteomes" id="UP001233360"/>
    </source>
</evidence>
<dbReference type="Proteomes" id="UP001233360">
    <property type="component" value="Unassembled WGS sequence"/>
</dbReference>
<comment type="caution">
    <text evidence="2">The sequence shown here is derived from an EMBL/GenBank/DDBJ whole genome shotgun (WGS) entry which is preliminary data.</text>
</comment>
<proteinExistence type="predicted"/>
<organism evidence="2 3">
    <name type="scientific">Acinetobacter baylyi</name>
    <dbReference type="NCBI Taxonomy" id="202950"/>
    <lineage>
        <taxon>Bacteria</taxon>
        <taxon>Pseudomonadati</taxon>
        <taxon>Pseudomonadota</taxon>
        <taxon>Gammaproteobacteria</taxon>
        <taxon>Moraxellales</taxon>
        <taxon>Moraxellaceae</taxon>
        <taxon>Acinetobacter</taxon>
    </lineage>
</organism>
<keyword evidence="1" id="KW-0472">Membrane</keyword>
<dbReference type="EMBL" id="JAUTBK010000002">
    <property type="protein sequence ID" value="MDQ1208216.1"/>
    <property type="molecule type" value="Genomic_DNA"/>
</dbReference>
<keyword evidence="1" id="KW-0812">Transmembrane</keyword>
<keyword evidence="1" id="KW-1133">Transmembrane helix</keyword>
<sequence length="69" mass="7835">MEMTATPLLLGLIFSCIGLGYFIYGKKQQRSIPLVCGLSLMIFPYFVENTLWMTVIGIVLSVLPYFIRL</sequence>